<protein>
    <recommendedName>
        <fullName evidence="3">HECT domain-containing protein</fullName>
    </recommendedName>
</protein>
<dbReference type="GO" id="GO:0004842">
    <property type="term" value="F:ubiquitin-protein transferase activity"/>
    <property type="evidence" value="ECO:0007669"/>
    <property type="project" value="InterPro"/>
</dbReference>
<dbReference type="PROSITE" id="PS50237">
    <property type="entry name" value="HECT"/>
    <property type="match status" value="1"/>
</dbReference>
<dbReference type="Gene3D" id="2.20.70.10">
    <property type="match status" value="1"/>
</dbReference>
<dbReference type="VEuPathDB" id="MicrosporidiaDB:H312_02561"/>
<dbReference type="Proteomes" id="UP000030655">
    <property type="component" value="Unassembled WGS sequence"/>
</dbReference>
<dbReference type="Gene3D" id="3.30.2160.10">
    <property type="entry name" value="Hect, E3 ligase catalytic domain"/>
    <property type="match status" value="1"/>
</dbReference>
<dbReference type="EMBL" id="KK365208">
    <property type="protein sequence ID" value="KCZ80043.1"/>
    <property type="molecule type" value="Genomic_DNA"/>
</dbReference>
<keyword evidence="1 2" id="KW-0833">Ubl conjugation pathway</keyword>
<dbReference type="InterPro" id="IPR000569">
    <property type="entry name" value="HECT_dom"/>
</dbReference>
<evidence type="ECO:0000259" key="3">
    <source>
        <dbReference type="PROSITE" id="PS50237"/>
    </source>
</evidence>
<dbReference type="SUPFAM" id="SSF56204">
    <property type="entry name" value="Hect, E3 ligase catalytic domain"/>
    <property type="match status" value="1"/>
</dbReference>
<comment type="caution">
    <text evidence="2">Lacks conserved residue(s) required for the propagation of feature annotation.</text>
</comment>
<keyword evidence="5" id="KW-1185">Reference proteome</keyword>
<evidence type="ECO:0000313" key="5">
    <source>
        <dbReference type="Proteomes" id="UP000030655"/>
    </source>
</evidence>
<dbReference type="HOGENOM" id="CLU_040431_0_0_1"/>
<evidence type="ECO:0000313" key="4">
    <source>
        <dbReference type="EMBL" id="KCZ80043.1"/>
    </source>
</evidence>
<accession>A0A059EYG6</accession>
<dbReference type="Pfam" id="PF00632">
    <property type="entry name" value="HECT"/>
    <property type="match status" value="1"/>
</dbReference>
<dbReference type="SMART" id="SM00119">
    <property type="entry name" value="HECTc"/>
    <property type="match status" value="1"/>
</dbReference>
<dbReference type="InterPro" id="IPR035983">
    <property type="entry name" value="Hect_E3_ubiquitin_ligase"/>
</dbReference>
<dbReference type="Gene3D" id="3.90.1750.10">
    <property type="entry name" value="Hect, E3 ligase catalytic domains"/>
    <property type="match status" value="1"/>
</dbReference>
<dbReference type="STRING" id="1288291.A0A059EYG6"/>
<proteinExistence type="predicted"/>
<gene>
    <name evidence="4" type="ORF">H312_02561</name>
</gene>
<reference evidence="5" key="1">
    <citation type="submission" date="2013-02" db="EMBL/GenBank/DDBJ databases">
        <authorList>
            <consortium name="The Broad Institute Genome Sequencing Platform"/>
            <person name="Cuomo C."/>
            <person name="Becnel J."/>
            <person name="Sanscrainte N."/>
            <person name="Walker B."/>
            <person name="Young S.K."/>
            <person name="Zeng Q."/>
            <person name="Gargeya S."/>
            <person name="Fitzgerald M."/>
            <person name="Haas B."/>
            <person name="Abouelleil A."/>
            <person name="Alvarado L."/>
            <person name="Arachchi H.M."/>
            <person name="Berlin A.M."/>
            <person name="Chapman S.B."/>
            <person name="Dewar J."/>
            <person name="Goldberg J."/>
            <person name="Griggs A."/>
            <person name="Gujja S."/>
            <person name="Hansen M."/>
            <person name="Howarth C."/>
            <person name="Imamovic A."/>
            <person name="Larimer J."/>
            <person name="McCowan C."/>
            <person name="Murphy C."/>
            <person name="Neiman D."/>
            <person name="Pearson M."/>
            <person name="Priest M."/>
            <person name="Roberts A."/>
            <person name="Saif S."/>
            <person name="Shea T."/>
            <person name="Sisk P."/>
            <person name="Sykes S."/>
            <person name="Wortman J."/>
            <person name="Nusbaum C."/>
            <person name="Birren B."/>
        </authorList>
    </citation>
    <scope>NUCLEOTIDE SEQUENCE [LARGE SCALE GENOMIC DNA]</scope>
    <source>
        <strain evidence="5">PRA339</strain>
    </source>
</reference>
<dbReference type="InterPro" id="IPR036020">
    <property type="entry name" value="WW_dom_sf"/>
</dbReference>
<name>A0A059EYG6_9MICR</name>
<feature type="domain" description="HECT" evidence="3">
    <location>
        <begin position="222"/>
        <end position="328"/>
    </location>
</feature>
<organism evidence="4 5">
    <name type="scientific">Anncaliia algerae PRA339</name>
    <dbReference type="NCBI Taxonomy" id="1288291"/>
    <lineage>
        <taxon>Eukaryota</taxon>
        <taxon>Fungi</taxon>
        <taxon>Fungi incertae sedis</taxon>
        <taxon>Microsporidia</taxon>
        <taxon>Tubulinosematoidea</taxon>
        <taxon>Tubulinosematidae</taxon>
        <taxon>Anncaliia</taxon>
    </lineage>
</organism>
<evidence type="ECO:0000256" key="2">
    <source>
        <dbReference type="PROSITE-ProRule" id="PRU00104"/>
    </source>
</evidence>
<sequence length="515" mass="60616">MYVLFNHTDLVGKGILSIFVAKKFTLKIGTCPTTELILTSTYNHMGIIREIVTDKFYMEVYDKEVLIERIDVSIKNIYFIYDKNEKSYVKFDNSLFSGKIFLYKMMYDGFTDLENLFLTDKTTYLTKKTEEGRITYYGKKYNVDNSLMFIQNNREESLPFGWEKRIHNGVIIYIDHNTKTITNSCIYPRKLQDVYISTFFNEKLVVDRNDILRSSMNAIFDKSVTLKTSELKIVFLDEIGDGIGLKREYFRLIGIELAKDKRLTNKNGFYDLSRERDWNNEEDRKFLLFLGIIIGTSIINHCTLNIKFSLLFLESISNKKFDVSKIQDTSIQRSLLKVLRNEISFDEALNLFCLQKNELVGIKGNKELVSYLIQQMYYNDLIEQYIIVQNVFKSYVPQSFSSHELFYYLNIPELTVEELFKNVSYVACRAFTKEIRFLKEILADDYLRQRFIIFVTGELSFNPEPPLTIEMINIHNLYFLATTCNRAVRIGKYNTKTDMERICRESVANLEFHIV</sequence>
<dbReference type="AlphaFoldDB" id="A0A059EYG6"/>
<dbReference type="SUPFAM" id="SSF51045">
    <property type="entry name" value="WW domain"/>
    <property type="match status" value="1"/>
</dbReference>
<reference evidence="4 5" key="2">
    <citation type="submission" date="2014-03" db="EMBL/GenBank/DDBJ databases">
        <title>The Genome Sequence of Anncaliia algerae insect isolate PRA339.</title>
        <authorList>
            <consortium name="The Broad Institute Genome Sequencing Platform"/>
            <consortium name="The Broad Institute Genome Sequencing Center for Infectious Disease"/>
            <person name="Cuomo C."/>
            <person name="Becnel J."/>
            <person name="Sanscrainte N."/>
            <person name="Walker B."/>
            <person name="Young S.K."/>
            <person name="Zeng Q."/>
            <person name="Gargeya S."/>
            <person name="Fitzgerald M."/>
            <person name="Haas B."/>
            <person name="Abouelleil A."/>
            <person name="Alvarado L."/>
            <person name="Arachchi H.M."/>
            <person name="Berlin A.M."/>
            <person name="Chapman S.B."/>
            <person name="Dewar J."/>
            <person name="Goldberg J."/>
            <person name="Griggs A."/>
            <person name="Gujja S."/>
            <person name="Hansen M."/>
            <person name="Howarth C."/>
            <person name="Imamovic A."/>
            <person name="Larimer J."/>
            <person name="McCowan C."/>
            <person name="Murphy C."/>
            <person name="Neiman D."/>
            <person name="Pearson M."/>
            <person name="Priest M."/>
            <person name="Roberts A."/>
            <person name="Saif S."/>
            <person name="Shea T."/>
            <person name="Sisk P."/>
            <person name="Sykes S."/>
            <person name="Wortman J."/>
            <person name="Nusbaum C."/>
            <person name="Birren B."/>
        </authorList>
    </citation>
    <scope>NUCLEOTIDE SEQUENCE [LARGE SCALE GENOMIC DNA]</scope>
    <source>
        <strain evidence="4 5">PRA339</strain>
    </source>
</reference>
<evidence type="ECO:0000256" key="1">
    <source>
        <dbReference type="ARBA" id="ARBA00022786"/>
    </source>
</evidence>
<dbReference type="OrthoDB" id="8068875at2759"/>